<name>B9RLE3_RICCO</name>
<keyword evidence="1" id="KW-0732">Signal</keyword>
<protein>
    <submittedName>
        <fullName evidence="2">Uncharacterized protein</fullName>
    </submittedName>
</protein>
<evidence type="ECO:0000256" key="1">
    <source>
        <dbReference type="SAM" id="SignalP"/>
    </source>
</evidence>
<dbReference type="EMBL" id="EQ973788">
    <property type="protein sequence ID" value="EEF47668.1"/>
    <property type="molecule type" value="Genomic_DNA"/>
</dbReference>
<feature type="chain" id="PRO_5002888547" evidence="1">
    <location>
        <begin position="28"/>
        <end position="90"/>
    </location>
</feature>
<feature type="signal peptide" evidence="1">
    <location>
        <begin position="1"/>
        <end position="27"/>
    </location>
</feature>
<keyword evidence="3" id="KW-1185">Reference proteome</keyword>
<dbReference type="AlphaFoldDB" id="B9RLE3"/>
<organism evidence="2 3">
    <name type="scientific">Ricinus communis</name>
    <name type="common">Castor bean</name>
    <dbReference type="NCBI Taxonomy" id="3988"/>
    <lineage>
        <taxon>Eukaryota</taxon>
        <taxon>Viridiplantae</taxon>
        <taxon>Streptophyta</taxon>
        <taxon>Embryophyta</taxon>
        <taxon>Tracheophyta</taxon>
        <taxon>Spermatophyta</taxon>
        <taxon>Magnoliopsida</taxon>
        <taxon>eudicotyledons</taxon>
        <taxon>Gunneridae</taxon>
        <taxon>Pentapetalae</taxon>
        <taxon>rosids</taxon>
        <taxon>fabids</taxon>
        <taxon>Malpighiales</taxon>
        <taxon>Euphorbiaceae</taxon>
        <taxon>Acalyphoideae</taxon>
        <taxon>Acalypheae</taxon>
        <taxon>Ricinus</taxon>
    </lineage>
</organism>
<proteinExistence type="predicted"/>
<accession>B9RLE3</accession>
<gene>
    <name evidence="2" type="ORF">RCOM_1465960</name>
</gene>
<reference evidence="3" key="1">
    <citation type="journal article" date="2010" name="Nat. Biotechnol.">
        <title>Draft genome sequence of the oilseed species Ricinus communis.</title>
        <authorList>
            <person name="Chan A.P."/>
            <person name="Crabtree J."/>
            <person name="Zhao Q."/>
            <person name="Lorenzi H."/>
            <person name="Orvis J."/>
            <person name="Puiu D."/>
            <person name="Melake-Berhan A."/>
            <person name="Jones K.M."/>
            <person name="Redman J."/>
            <person name="Chen G."/>
            <person name="Cahoon E.B."/>
            <person name="Gedil M."/>
            <person name="Stanke M."/>
            <person name="Haas B.J."/>
            <person name="Wortman J.R."/>
            <person name="Fraser-Liggett C.M."/>
            <person name="Ravel J."/>
            <person name="Rabinowicz P.D."/>
        </authorList>
    </citation>
    <scope>NUCLEOTIDE SEQUENCE [LARGE SCALE GENOMIC DNA]</scope>
    <source>
        <strain evidence="3">cv. Hale</strain>
    </source>
</reference>
<dbReference type="Proteomes" id="UP000008311">
    <property type="component" value="Unassembled WGS sequence"/>
</dbReference>
<sequence length="90" mass="9884">MNKSSLELAFVFMLLVTASYKKIGAEGRNVVSFRCDTVEGCRVGVCRKCGSCSCIKHWCVCNDDHRSNLAAAGQRAIMINEEPRSDEVPA</sequence>
<evidence type="ECO:0000313" key="3">
    <source>
        <dbReference type="Proteomes" id="UP000008311"/>
    </source>
</evidence>
<dbReference type="InParanoid" id="B9RLE3"/>
<evidence type="ECO:0000313" key="2">
    <source>
        <dbReference type="EMBL" id="EEF47668.1"/>
    </source>
</evidence>